<reference evidence="4" key="4">
    <citation type="journal article" date="2008" name="Nucleic Acids Res.">
        <title>The rice annotation project database (RAP-DB): 2008 update.</title>
        <authorList>
            <consortium name="The rice annotation project (RAP)"/>
        </authorList>
    </citation>
    <scope>GENOME REANNOTATION</scope>
    <source>
        <strain evidence="4">cv. Nipponbare</strain>
    </source>
</reference>
<evidence type="ECO:0000313" key="2">
    <source>
        <dbReference type="EMBL" id="BAD03193.1"/>
    </source>
</evidence>
<feature type="compositionally biased region" description="Basic and acidic residues" evidence="1">
    <location>
        <begin position="10"/>
        <end position="21"/>
    </location>
</feature>
<proteinExistence type="predicted"/>
<evidence type="ECO:0000313" key="4">
    <source>
        <dbReference type="Proteomes" id="UP000000763"/>
    </source>
</evidence>
<reference evidence="2" key="1">
    <citation type="submission" date="2001-12" db="EMBL/GenBank/DDBJ databases">
        <title>Oryza sativa nipponbare(GA3) genomic DNA, chromosome 8, PAC clone:P0547A06.</title>
        <authorList>
            <person name="Sasaki T."/>
            <person name="Matsumoto T."/>
            <person name="Yamamoto K."/>
        </authorList>
    </citation>
    <scope>NUCLEOTIDE SEQUENCE</scope>
</reference>
<evidence type="ECO:0000256" key="1">
    <source>
        <dbReference type="SAM" id="MobiDB-lite"/>
    </source>
</evidence>
<dbReference type="EMBL" id="AP004568">
    <property type="protein sequence ID" value="BAD03193.1"/>
    <property type="molecule type" value="Genomic_DNA"/>
</dbReference>
<gene>
    <name evidence="3" type="ORF">P0020B10.20</name>
    <name evidence="2" type="ORF">P0547A06.47</name>
</gene>
<dbReference type="EMBL" id="AP004656">
    <property type="protein sequence ID" value="BAD03322.1"/>
    <property type="molecule type" value="Genomic_DNA"/>
</dbReference>
<sequence>MDGRWAATRGDARWTAAHEEDATSAGGALSGSVSTVTRPIQGAVAKRGRTRRQRAAPSQARANGDEACAGAVAKREEDSAAACGTEEGIGGRGRRGWTQHGVAGWRRAVAEAARGVMDNLQAHVVGAKHRVGGGLACGGAGAVLRVRGGLLVAPRLVAGGVLLLPTLHGVKELAVEALLVLHEPLYQALEEGGRHAELLLPPPLAIASRRVHPRRRLQHVRAWRACPWPALSAPSSVPFAHA</sequence>
<feature type="region of interest" description="Disordered" evidence="1">
    <location>
        <begin position="1"/>
        <end position="65"/>
    </location>
</feature>
<name>Q6ZAR1_ORYSJ</name>
<evidence type="ECO:0000313" key="3">
    <source>
        <dbReference type="EMBL" id="BAD03322.1"/>
    </source>
</evidence>
<protein>
    <submittedName>
        <fullName evidence="3">Uncharacterized protein</fullName>
    </submittedName>
</protein>
<reference evidence="3" key="2">
    <citation type="submission" date="2002-01" db="EMBL/GenBank/DDBJ databases">
        <title>Oryza sativa nipponbare(GA3) genomic DNA, chromosome 8, PAC clone:P0020B10.</title>
        <authorList>
            <person name="Sasaki T."/>
            <person name="Matsumoto T."/>
            <person name="Yamamoto K."/>
        </authorList>
    </citation>
    <scope>NUCLEOTIDE SEQUENCE</scope>
</reference>
<dbReference type="Proteomes" id="UP000000763">
    <property type="component" value="Chromosome 8"/>
</dbReference>
<reference evidence="4" key="3">
    <citation type="journal article" date="2005" name="Nature">
        <title>The map-based sequence of the rice genome.</title>
        <authorList>
            <consortium name="International rice genome sequencing project (IRGSP)"/>
            <person name="Matsumoto T."/>
            <person name="Wu J."/>
            <person name="Kanamori H."/>
            <person name="Katayose Y."/>
            <person name="Fujisawa M."/>
            <person name="Namiki N."/>
            <person name="Mizuno H."/>
            <person name="Yamamoto K."/>
            <person name="Antonio B.A."/>
            <person name="Baba T."/>
            <person name="Sakata K."/>
            <person name="Nagamura Y."/>
            <person name="Aoki H."/>
            <person name="Arikawa K."/>
            <person name="Arita K."/>
            <person name="Bito T."/>
            <person name="Chiden Y."/>
            <person name="Fujitsuka N."/>
            <person name="Fukunaka R."/>
            <person name="Hamada M."/>
            <person name="Harada C."/>
            <person name="Hayashi A."/>
            <person name="Hijishita S."/>
            <person name="Honda M."/>
            <person name="Hosokawa S."/>
            <person name="Ichikawa Y."/>
            <person name="Idonuma A."/>
            <person name="Iijima M."/>
            <person name="Ikeda M."/>
            <person name="Ikeno M."/>
            <person name="Ito K."/>
            <person name="Ito S."/>
            <person name="Ito T."/>
            <person name="Ito Y."/>
            <person name="Ito Y."/>
            <person name="Iwabuchi A."/>
            <person name="Kamiya K."/>
            <person name="Karasawa W."/>
            <person name="Kurita K."/>
            <person name="Katagiri S."/>
            <person name="Kikuta A."/>
            <person name="Kobayashi H."/>
            <person name="Kobayashi N."/>
            <person name="Machita K."/>
            <person name="Maehara T."/>
            <person name="Masukawa M."/>
            <person name="Mizubayashi T."/>
            <person name="Mukai Y."/>
            <person name="Nagasaki H."/>
            <person name="Nagata Y."/>
            <person name="Naito S."/>
            <person name="Nakashima M."/>
            <person name="Nakama Y."/>
            <person name="Nakamichi Y."/>
            <person name="Nakamura M."/>
            <person name="Meguro A."/>
            <person name="Negishi M."/>
            <person name="Ohta I."/>
            <person name="Ohta T."/>
            <person name="Okamoto M."/>
            <person name="Ono N."/>
            <person name="Saji S."/>
            <person name="Sakaguchi M."/>
            <person name="Sakai K."/>
            <person name="Shibata M."/>
            <person name="Shimokawa T."/>
            <person name="Song J."/>
            <person name="Takazaki Y."/>
            <person name="Terasawa K."/>
            <person name="Tsugane M."/>
            <person name="Tsuji K."/>
            <person name="Ueda S."/>
            <person name="Waki K."/>
            <person name="Yamagata H."/>
            <person name="Yamamoto M."/>
            <person name="Yamamoto S."/>
            <person name="Yamane H."/>
            <person name="Yoshiki S."/>
            <person name="Yoshihara R."/>
            <person name="Yukawa K."/>
            <person name="Zhong H."/>
            <person name="Yano M."/>
            <person name="Yuan Q."/>
            <person name="Ouyang S."/>
            <person name="Liu J."/>
            <person name="Jones K.M."/>
            <person name="Gansberger K."/>
            <person name="Moffat K."/>
            <person name="Hill J."/>
            <person name="Bera J."/>
            <person name="Fadrosh D."/>
            <person name="Jin S."/>
            <person name="Johri S."/>
            <person name="Kim M."/>
            <person name="Overton L."/>
            <person name="Reardon M."/>
            <person name="Tsitrin T."/>
            <person name="Vuong H."/>
            <person name="Weaver B."/>
            <person name="Ciecko A."/>
            <person name="Tallon L."/>
            <person name="Jackson J."/>
            <person name="Pai G."/>
            <person name="Aken S.V."/>
            <person name="Utterback T."/>
            <person name="Reidmuller S."/>
            <person name="Feldblyum T."/>
            <person name="Hsiao J."/>
            <person name="Zismann V."/>
            <person name="Iobst S."/>
            <person name="de Vazeille A.R."/>
            <person name="Buell C.R."/>
            <person name="Ying K."/>
            <person name="Li Y."/>
            <person name="Lu T."/>
            <person name="Huang Y."/>
            <person name="Zhao Q."/>
            <person name="Feng Q."/>
            <person name="Zhang L."/>
            <person name="Zhu J."/>
            <person name="Weng Q."/>
            <person name="Mu J."/>
            <person name="Lu Y."/>
            <person name="Fan D."/>
            <person name="Liu Y."/>
            <person name="Guan J."/>
            <person name="Zhang Y."/>
            <person name="Yu S."/>
            <person name="Liu X."/>
            <person name="Zhang Y."/>
            <person name="Hong G."/>
            <person name="Han B."/>
            <person name="Choisne N."/>
            <person name="Demange N."/>
            <person name="Orjeda G."/>
            <person name="Samain S."/>
            <person name="Cattolico L."/>
            <person name="Pelletier E."/>
            <person name="Couloux A."/>
            <person name="Segurens B."/>
            <person name="Wincker P."/>
            <person name="D'Hont A."/>
            <person name="Scarpelli C."/>
            <person name="Weissenbach J."/>
            <person name="Salanoubat M."/>
            <person name="Quetier F."/>
            <person name="Yu Y."/>
            <person name="Kim H.R."/>
            <person name="Rambo T."/>
            <person name="Currie J."/>
            <person name="Collura K."/>
            <person name="Luo M."/>
            <person name="Yang T."/>
            <person name="Ammiraju J.S.S."/>
            <person name="Engler F."/>
            <person name="Soderlund C."/>
            <person name="Wing R.A."/>
            <person name="Palmer L.E."/>
            <person name="de la Bastide M."/>
            <person name="Spiegel L."/>
            <person name="Nascimento L."/>
            <person name="Zutavern T."/>
            <person name="O'Shaughnessy A."/>
            <person name="Dike S."/>
            <person name="Dedhia N."/>
            <person name="Preston R."/>
            <person name="Balija V."/>
            <person name="McCombie W.R."/>
            <person name="Chow T."/>
            <person name="Chen H."/>
            <person name="Chung M."/>
            <person name="Chen C."/>
            <person name="Shaw J."/>
            <person name="Wu H."/>
            <person name="Hsiao K."/>
            <person name="Chao Y."/>
            <person name="Chu M."/>
            <person name="Cheng C."/>
            <person name="Hour A."/>
            <person name="Lee P."/>
            <person name="Lin S."/>
            <person name="Lin Y."/>
            <person name="Liou J."/>
            <person name="Liu S."/>
            <person name="Hsing Y."/>
            <person name="Raghuvanshi S."/>
            <person name="Mohanty A."/>
            <person name="Bharti A.K."/>
            <person name="Gaur A."/>
            <person name="Gupta V."/>
            <person name="Kumar D."/>
            <person name="Ravi V."/>
            <person name="Vij S."/>
            <person name="Kapur A."/>
            <person name="Khurana P."/>
            <person name="Khurana P."/>
            <person name="Khurana J.P."/>
            <person name="Tyagi A.K."/>
            <person name="Gaikwad K."/>
            <person name="Singh A."/>
            <person name="Dalal V."/>
            <person name="Srivastava S."/>
            <person name="Dixit A."/>
            <person name="Pal A.K."/>
            <person name="Ghazi I.A."/>
            <person name="Yadav M."/>
            <person name="Pandit A."/>
            <person name="Bhargava A."/>
            <person name="Sureshbabu K."/>
            <person name="Batra K."/>
            <person name="Sharma T.R."/>
            <person name="Mohapatra T."/>
            <person name="Singh N.K."/>
            <person name="Messing J."/>
            <person name="Nelson A.B."/>
            <person name="Fuks G."/>
            <person name="Kavchok S."/>
            <person name="Keizer G."/>
            <person name="Linton E."/>
            <person name="Llaca V."/>
            <person name="Song R."/>
            <person name="Tanyolac B."/>
            <person name="Young S."/>
            <person name="Ho-Il K."/>
            <person name="Hahn J.H."/>
            <person name="Sangsakoo G."/>
            <person name="Vanavichit A."/>
            <person name="de Mattos Luiz.A.T."/>
            <person name="Zimmer P.D."/>
            <person name="Malone G."/>
            <person name="Dellagostin O."/>
            <person name="de Oliveira A.C."/>
            <person name="Bevan M."/>
            <person name="Bancroft I."/>
            <person name="Minx P."/>
            <person name="Cordum H."/>
            <person name="Wilson R."/>
            <person name="Cheng Z."/>
            <person name="Jin W."/>
            <person name="Jiang J."/>
            <person name="Leong S.A."/>
            <person name="Iwama H."/>
            <person name="Gojobori T."/>
            <person name="Itoh T."/>
            <person name="Niimura Y."/>
            <person name="Fujii Y."/>
            <person name="Habara T."/>
            <person name="Sakai H."/>
            <person name="Sato Y."/>
            <person name="Wilson G."/>
            <person name="Kumar K."/>
            <person name="McCouch S."/>
            <person name="Juretic N."/>
            <person name="Hoen D."/>
            <person name="Wright S."/>
            <person name="Bruskiewich R."/>
            <person name="Bureau T."/>
            <person name="Miyao A."/>
            <person name="Hirochika H."/>
            <person name="Nishikawa T."/>
            <person name="Kadowaki K."/>
            <person name="Sugiura M."/>
            <person name="Burr B."/>
            <person name="Sasaki T."/>
        </authorList>
    </citation>
    <scope>NUCLEOTIDE SEQUENCE [LARGE SCALE GENOMIC DNA]</scope>
    <source>
        <strain evidence="4">cv. Nipponbare</strain>
    </source>
</reference>
<organism evidence="3 4">
    <name type="scientific">Oryza sativa subsp. japonica</name>
    <name type="common">Rice</name>
    <dbReference type="NCBI Taxonomy" id="39947"/>
    <lineage>
        <taxon>Eukaryota</taxon>
        <taxon>Viridiplantae</taxon>
        <taxon>Streptophyta</taxon>
        <taxon>Embryophyta</taxon>
        <taxon>Tracheophyta</taxon>
        <taxon>Spermatophyta</taxon>
        <taxon>Magnoliopsida</taxon>
        <taxon>Liliopsida</taxon>
        <taxon>Poales</taxon>
        <taxon>Poaceae</taxon>
        <taxon>BOP clade</taxon>
        <taxon>Oryzoideae</taxon>
        <taxon>Oryzeae</taxon>
        <taxon>Oryzinae</taxon>
        <taxon>Oryza</taxon>
        <taxon>Oryza sativa</taxon>
    </lineage>
</organism>
<dbReference type="AlphaFoldDB" id="Q6ZAR1"/>
<accession>Q6ZAR1</accession>